<keyword evidence="3" id="KW-1185">Reference proteome</keyword>
<feature type="transmembrane region" description="Helical" evidence="1">
    <location>
        <begin position="124"/>
        <end position="146"/>
    </location>
</feature>
<evidence type="ECO:0000313" key="3">
    <source>
        <dbReference type="Proteomes" id="UP000322025"/>
    </source>
</evidence>
<protein>
    <submittedName>
        <fullName evidence="2">Uncharacterized protein</fullName>
    </submittedName>
</protein>
<name>A0A5M9I135_9FIRM</name>
<evidence type="ECO:0000313" key="2">
    <source>
        <dbReference type="EMBL" id="KAA8500972.1"/>
    </source>
</evidence>
<keyword evidence="1" id="KW-0812">Transmembrane</keyword>
<dbReference type="AlphaFoldDB" id="A0A5M9I135"/>
<organism evidence="2 3">
    <name type="scientific">Mediterraneibacter catenae</name>
    <dbReference type="NCBI Taxonomy" id="2594882"/>
    <lineage>
        <taxon>Bacteria</taxon>
        <taxon>Bacillati</taxon>
        <taxon>Bacillota</taxon>
        <taxon>Clostridia</taxon>
        <taxon>Lachnospirales</taxon>
        <taxon>Lachnospiraceae</taxon>
        <taxon>Mediterraneibacter</taxon>
    </lineage>
</organism>
<dbReference type="Proteomes" id="UP000322025">
    <property type="component" value="Unassembled WGS sequence"/>
</dbReference>
<reference evidence="2" key="1">
    <citation type="submission" date="2019-07" db="EMBL/GenBank/DDBJ databases">
        <authorList>
            <person name="Wongkuna S."/>
            <person name="Scaria J."/>
        </authorList>
    </citation>
    <scope>NUCLEOTIDE SEQUENCE [LARGE SCALE GENOMIC DNA]</scope>
    <source>
        <strain evidence="2">SW178</strain>
    </source>
</reference>
<proteinExistence type="predicted"/>
<keyword evidence="1" id="KW-1133">Transmembrane helix</keyword>
<accession>A0A5M9I135</accession>
<gene>
    <name evidence="2" type="ORF">FNY66_11065</name>
</gene>
<comment type="caution">
    <text evidence="2">The sequence shown here is derived from an EMBL/GenBank/DDBJ whole genome shotgun (WGS) entry which is preliminary data.</text>
</comment>
<sequence length="217" mass="25037">MDKVVLKVDYILKNTGVPDAEIGKANEMIHDVISEIRDTMNAQFQDNMRNRLMSYQMFLNDIQSVHSEDKCGKMPGEMPPDKFEEEMRCLERIKDKICQCVEVEKEWEKKVKQVLDQVERDHPLLFKVILSILSSVILGLLTSYIWEGIRLDQVAIYSSPNGSEPVYSEISAANVKLIQSQEDTEFYQVIIIEGERETAIGYIKEEDVIKLMEGELK</sequence>
<evidence type="ECO:0000256" key="1">
    <source>
        <dbReference type="SAM" id="Phobius"/>
    </source>
</evidence>
<dbReference type="RefSeq" id="WP_150311189.1">
    <property type="nucleotide sequence ID" value="NZ_VMSO01000014.1"/>
</dbReference>
<dbReference type="EMBL" id="VMSO01000014">
    <property type="protein sequence ID" value="KAA8500972.1"/>
    <property type="molecule type" value="Genomic_DNA"/>
</dbReference>
<keyword evidence="1" id="KW-0472">Membrane</keyword>